<proteinExistence type="predicted"/>
<dbReference type="Gene3D" id="2.40.160.20">
    <property type="match status" value="1"/>
</dbReference>
<sequence>MKNVLVKTILASSLVASSMLAEGLFVGGEAGYYKTSTSLIEDPGLPTEKKVTFKKSHASLGFKAGYDFDMYRVYGEYIHNFKAKINFEDGAYISQKSDDILIGADYTPKITDNFKFVVGAFGGRSKMKYKVKNDLNEIFKFSGHGWKIGAKVGGIYEINSQNEVEFGVKAAFAKYKSLDNKPKPYGAYIGYNYKF</sequence>
<organism evidence="2 3">
    <name type="scientific">Campylobacter blaseri</name>
    <dbReference type="NCBI Taxonomy" id="2042961"/>
    <lineage>
        <taxon>Bacteria</taxon>
        <taxon>Pseudomonadati</taxon>
        <taxon>Campylobacterota</taxon>
        <taxon>Epsilonproteobacteria</taxon>
        <taxon>Campylobacterales</taxon>
        <taxon>Campylobacteraceae</taxon>
        <taxon>Campylobacter</taxon>
    </lineage>
</organism>
<dbReference type="InterPro" id="IPR011250">
    <property type="entry name" value="OMP/PagP_B-barrel"/>
</dbReference>
<dbReference type="OrthoDB" id="5360840at2"/>
<keyword evidence="3" id="KW-1185">Reference proteome</keyword>
<dbReference type="EMBL" id="PDHH01000003">
    <property type="protein sequence ID" value="PSM52218.1"/>
    <property type="molecule type" value="Genomic_DNA"/>
</dbReference>
<evidence type="ECO:0000256" key="1">
    <source>
        <dbReference type="SAM" id="SignalP"/>
    </source>
</evidence>
<accession>A0A2P8R146</accession>
<dbReference type="SUPFAM" id="SSF56925">
    <property type="entry name" value="OMPA-like"/>
    <property type="match status" value="1"/>
</dbReference>
<evidence type="ECO:0000313" key="3">
    <source>
        <dbReference type="Proteomes" id="UP000240535"/>
    </source>
</evidence>
<reference evidence="3" key="1">
    <citation type="submission" date="2017-10" db="EMBL/GenBank/DDBJ databases">
        <title>Campylobacter species from seals.</title>
        <authorList>
            <person name="Gilbert M.J."/>
            <person name="Zomer A.L."/>
            <person name="Timmerman A.J."/>
            <person name="Duim B."/>
            <person name="Wagenaar J.A."/>
        </authorList>
    </citation>
    <scope>NUCLEOTIDE SEQUENCE [LARGE SCALE GENOMIC DNA]</scope>
    <source>
        <strain evidence="3">17S00004-5</strain>
    </source>
</reference>
<keyword evidence="1" id="KW-0732">Signal</keyword>
<dbReference type="Proteomes" id="UP000240535">
    <property type="component" value="Unassembled WGS sequence"/>
</dbReference>
<dbReference type="AlphaFoldDB" id="A0A2P8R146"/>
<comment type="caution">
    <text evidence="2">The sequence shown here is derived from an EMBL/GenBank/DDBJ whole genome shotgun (WGS) entry which is preliminary data.</text>
</comment>
<feature type="signal peptide" evidence="1">
    <location>
        <begin position="1"/>
        <end position="21"/>
    </location>
</feature>
<name>A0A2P8R146_9BACT</name>
<protein>
    <recommendedName>
        <fullName evidence="4">Outer membrane protein beta-barrel domain-containing protein</fullName>
    </recommendedName>
</protein>
<evidence type="ECO:0000313" key="2">
    <source>
        <dbReference type="EMBL" id="PSM52218.1"/>
    </source>
</evidence>
<dbReference type="RefSeq" id="WP_106870857.1">
    <property type="nucleotide sequence ID" value="NZ_CP053841.1"/>
</dbReference>
<gene>
    <name evidence="2" type="ORF">CQ405_03960</name>
</gene>
<feature type="chain" id="PRO_5015483786" description="Outer membrane protein beta-barrel domain-containing protein" evidence="1">
    <location>
        <begin position="22"/>
        <end position="195"/>
    </location>
</feature>
<evidence type="ECO:0008006" key="4">
    <source>
        <dbReference type="Google" id="ProtNLM"/>
    </source>
</evidence>